<dbReference type="RefSeq" id="WP_169623983.1">
    <property type="nucleotide sequence ID" value="NZ_JABBNT010000001.1"/>
</dbReference>
<evidence type="ECO:0008006" key="3">
    <source>
        <dbReference type="Google" id="ProtNLM"/>
    </source>
</evidence>
<dbReference type="Proteomes" id="UP000539372">
    <property type="component" value="Unassembled WGS sequence"/>
</dbReference>
<dbReference type="PROSITE" id="PS51257">
    <property type="entry name" value="PROKAR_LIPOPROTEIN"/>
    <property type="match status" value="1"/>
</dbReference>
<reference evidence="1 2" key="1">
    <citation type="submission" date="2020-04" db="EMBL/GenBank/DDBJ databases">
        <title>Rhodospirillaceae bacterium KN72 isolated from deep sea.</title>
        <authorList>
            <person name="Zhang D.-C."/>
        </authorList>
    </citation>
    <scope>NUCLEOTIDE SEQUENCE [LARGE SCALE GENOMIC DNA]</scope>
    <source>
        <strain evidence="1 2">KN72</strain>
    </source>
</reference>
<sequence length="166" mass="18118">MKTRLLPVLLSMAVLVGCDDDAQNKDTTVDVQAGGISTACLIDLPEPSAKTGSAIPSLTVSNFTYSFEEDRHRYSHDRRFKDSGGVGFYIYRGKVCVEDAEVCADACVRYRVDAGGSLTQHGHHVATPLSQDRITLQYWLRDDAGNLFTLEQEIQTDGTTATAVAE</sequence>
<gene>
    <name evidence="1" type="ORF">HH303_04520</name>
</gene>
<evidence type="ECO:0000313" key="1">
    <source>
        <dbReference type="EMBL" id="NMM43729.1"/>
    </source>
</evidence>
<comment type="caution">
    <text evidence="1">The sequence shown here is derived from an EMBL/GenBank/DDBJ whole genome shotgun (WGS) entry which is preliminary data.</text>
</comment>
<organism evidence="1 2">
    <name type="scientific">Pacificispira spongiicola</name>
    <dbReference type="NCBI Taxonomy" id="2729598"/>
    <lineage>
        <taxon>Bacteria</taxon>
        <taxon>Pseudomonadati</taxon>
        <taxon>Pseudomonadota</taxon>
        <taxon>Alphaproteobacteria</taxon>
        <taxon>Rhodospirillales</taxon>
        <taxon>Rhodospirillaceae</taxon>
        <taxon>Pacificispira</taxon>
    </lineage>
</organism>
<dbReference type="AlphaFoldDB" id="A0A7Y0DY24"/>
<dbReference type="EMBL" id="JABBNT010000001">
    <property type="protein sequence ID" value="NMM43729.1"/>
    <property type="molecule type" value="Genomic_DNA"/>
</dbReference>
<proteinExistence type="predicted"/>
<evidence type="ECO:0000313" key="2">
    <source>
        <dbReference type="Proteomes" id="UP000539372"/>
    </source>
</evidence>
<keyword evidence="2" id="KW-1185">Reference proteome</keyword>
<name>A0A7Y0DY24_9PROT</name>
<protein>
    <recommendedName>
        <fullName evidence="3">Lipoprotein</fullName>
    </recommendedName>
</protein>
<accession>A0A7Y0DY24</accession>